<comment type="subcellular location">
    <subcellularLocation>
        <location evidence="1">Membrane</location>
        <topology evidence="1">Multi-pass membrane protein</topology>
    </subcellularLocation>
</comment>
<gene>
    <name evidence="9" type="ORF">N0V89_000499</name>
</gene>
<evidence type="ECO:0000256" key="6">
    <source>
        <dbReference type="SAM" id="MobiDB-lite"/>
    </source>
</evidence>
<feature type="transmembrane region" description="Helical" evidence="7">
    <location>
        <begin position="60"/>
        <end position="81"/>
    </location>
</feature>
<comment type="caution">
    <text evidence="9">The sequence shown here is derived from an EMBL/GenBank/DDBJ whole genome shotgun (WGS) entry which is preliminary data.</text>
</comment>
<feature type="domain" description="Rhodopsin" evidence="8">
    <location>
        <begin position="44"/>
        <end position="296"/>
    </location>
</feature>
<keyword evidence="10" id="KW-1185">Reference proteome</keyword>
<dbReference type="PANTHER" id="PTHR33048">
    <property type="entry name" value="PTH11-LIKE INTEGRAL MEMBRANE PROTEIN (AFU_ORTHOLOGUE AFUA_5G11245)"/>
    <property type="match status" value="1"/>
</dbReference>
<feature type="region of interest" description="Disordered" evidence="6">
    <location>
        <begin position="317"/>
        <end position="339"/>
    </location>
</feature>
<evidence type="ECO:0000256" key="4">
    <source>
        <dbReference type="ARBA" id="ARBA00023136"/>
    </source>
</evidence>
<feature type="transmembrane region" description="Helical" evidence="7">
    <location>
        <begin position="146"/>
        <end position="166"/>
    </location>
</feature>
<dbReference type="AlphaFoldDB" id="A0A9W8XWS4"/>
<dbReference type="Pfam" id="PF20684">
    <property type="entry name" value="Fung_rhodopsin"/>
    <property type="match status" value="1"/>
</dbReference>
<dbReference type="InterPro" id="IPR049326">
    <property type="entry name" value="Rhodopsin_dom_fungi"/>
</dbReference>
<name>A0A9W8XWS4_9PLEO</name>
<keyword evidence="3 7" id="KW-1133">Transmembrane helix</keyword>
<evidence type="ECO:0000313" key="9">
    <source>
        <dbReference type="EMBL" id="KAJ4359940.1"/>
    </source>
</evidence>
<dbReference type="GeneID" id="80904029"/>
<dbReference type="PANTHER" id="PTHR33048:SF47">
    <property type="entry name" value="INTEGRAL MEMBRANE PROTEIN-RELATED"/>
    <property type="match status" value="1"/>
</dbReference>
<dbReference type="GO" id="GO:0016020">
    <property type="term" value="C:membrane"/>
    <property type="evidence" value="ECO:0007669"/>
    <property type="project" value="UniProtKB-SubCell"/>
</dbReference>
<accession>A0A9W8XWS4</accession>
<feature type="compositionally biased region" description="Low complexity" evidence="6">
    <location>
        <begin position="322"/>
        <end position="338"/>
    </location>
</feature>
<dbReference type="InterPro" id="IPR052337">
    <property type="entry name" value="SAT4-like"/>
</dbReference>
<reference evidence="9" key="1">
    <citation type="submission" date="2022-10" db="EMBL/GenBank/DDBJ databases">
        <title>Tapping the CABI collections for fungal endophytes: first genome assemblies for Collariella, Neodidymelliopsis, Ascochyta clinopodiicola, Didymella pomorum, Didymosphaeria variabile, Neocosmospora piperis and Neocucurbitaria cava.</title>
        <authorList>
            <person name="Hill R."/>
        </authorList>
    </citation>
    <scope>NUCLEOTIDE SEQUENCE</scope>
    <source>
        <strain evidence="9">IMI 356815</strain>
    </source>
</reference>
<evidence type="ECO:0000256" key="3">
    <source>
        <dbReference type="ARBA" id="ARBA00022989"/>
    </source>
</evidence>
<evidence type="ECO:0000313" key="10">
    <source>
        <dbReference type="Proteomes" id="UP001140513"/>
    </source>
</evidence>
<dbReference type="RefSeq" id="XP_056076142.1">
    <property type="nucleotide sequence ID" value="XM_056209320.1"/>
</dbReference>
<evidence type="ECO:0000259" key="8">
    <source>
        <dbReference type="Pfam" id="PF20684"/>
    </source>
</evidence>
<organism evidence="9 10">
    <name type="scientific">Didymosphaeria variabile</name>
    <dbReference type="NCBI Taxonomy" id="1932322"/>
    <lineage>
        <taxon>Eukaryota</taxon>
        <taxon>Fungi</taxon>
        <taxon>Dikarya</taxon>
        <taxon>Ascomycota</taxon>
        <taxon>Pezizomycotina</taxon>
        <taxon>Dothideomycetes</taxon>
        <taxon>Pleosporomycetidae</taxon>
        <taxon>Pleosporales</taxon>
        <taxon>Massarineae</taxon>
        <taxon>Didymosphaeriaceae</taxon>
        <taxon>Didymosphaeria</taxon>
    </lineage>
</organism>
<keyword evidence="4 7" id="KW-0472">Membrane</keyword>
<dbReference type="Proteomes" id="UP001140513">
    <property type="component" value="Unassembled WGS sequence"/>
</dbReference>
<feature type="transmembrane region" description="Helical" evidence="7">
    <location>
        <begin position="194"/>
        <end position="216"/>
    </location>
</feature>
<proteinExistence type="inferred from homology"/>
<feature type="transmembrane region" description="Helical" evidence="7">
    <location>
        <begin position="228"/>
        <end position="252"/>
    </location>
</feature>
<keyword evidence="2 7" id="KW-0812">Transmembrane</keyword>
<feature type="transmembrane region" description="Helical" evidence="7">
    <location>
        <begin position="272"/>
        <end position="291"/>
    </location>
</feature>
<comment type="similarity">
    <text evidence="5">Belongs to the SAT4 family.</text>
</comment>
<evidence type="ECO:0000256" key="7">
    <source>
        <dbReference type="SAM" id="Phobius"/>
    </source>
</evidence>
<feature type="transmembrane region" description="Helical" evidence="7">
    <location>
        <begin position="113"/>
        <end position="134"/>
    </location>
</feature>
<dbReference type="EMBL" id="JAPEUX010000001">
    <property type="protein sequence ID" value="KAJ4359940.1"/>
    <property type="molecule type" value="Genomic_DNA"/>
</dbReference>
<dbReference type="OrthoDB" id="444631at2759"/>
<feature type="region of interest" description="Disordered" evidence="6">
    <location>
        <begin position="388"/>
        <end position="420"/>
    </location>
</feature>
<feature type="transmembrane region" description="Helical" evidence="7">
    <location>
        <begin position="29"/>
        <end position="48"/>
    </location>
</feature>
<evidence type="ECO:0000256" key="2">
    <source>
        <dbReference type="ARBA" id="ARBA00022692"/>
    </source>
</evidence>
<evidence type="ECO:0000256" key="5">
    <source>
        <dbReference type="ARBA" id="ARBA00038359"/>
    </source>
</evidence>
<sequence>MATASPSPAETAALYQTTKELITEHAFKIVIWLGVGICATVCILRFCIRSLIFRRLFVEDYLMVAAMAVLIAIAAVLQVYLGDLYELLHVQNMLKAPGPDFMNQMTRGLKGDAIAIVLSIIGLWMIKLNFLLFFYRIGYQIKAYLITWWVALVLVMACGVINLGMVPYDCMLGDVMHITVTCAMESRVSKIYTLYVVSVVIDVLSDLIIMAFPILIVWKTGLNWRQKLVLSSVFLLVGFTIGVTIVRGSIFGGVYKSVTQTNRQVIDSSWMLFWWYIEFIVSFVIACLISFRSLWSSKRDENNANYRQQLVVKQHNMELQKSSRPSGSNGSGNNSSTKSKWRRFHDDLLTTFADLEGTTINDDSSFLRLQPHLATMDLDFSTFGRNPSVGSTSEMTRKDSANASTLAPKSPPMAYSPTMH</sequence>
<evidence type="ECO:0000256" key="1">
    <source>
        <dbReference type="ARBA" id="ARBA00004141"/>
    </source>
</evidence>
<protein>
    <recommendedName>
        <fullName evidence="8">Rhodopsin domain-containing protein</fullName>
    </recommendedName>
</protein>